<keyword evidence="4" id="KW-1185">Reference proteome</keyword>
<name>A0A316FZW8_9GAMM</name>
<dbReference type="PANTHER" id="PTHR43639:SF1">
    <property type="entry name" value="SHORT-CHAIN DEHYDROGENASE_REDUCTASE FAMILY PROTEIN"/>
    <property type="match status" value="1"/>
</dbReference>
<dbReference type="Pfam" id="PF13561">
    <property type="entry name" value="adh_short_C2"/>
    <property type="match status" value="1"/>
</dbReference>
<evidence type="ECO:0000256" key="2">
    <source>
        <dbReference type="ARBA" id="ARBA00023002"/>
    </source>
</evidence>
<dbReference type="SUPFAM" id="SSF51735">
    <property type="entry name" value="NAD(P)-binding Rossmann-fold domains"/>
    <property type="match status" value="1"/>
</dbReference>
<reference evidence="3 4" key="1">
    <citation type="submission" date="2018-05" db="EMBL/GenBank/DDBJ databases">
        <title>Genomic Encyclopedia of Type Strains, Phase IV (KMG-IV): sequencing the most valuable type-strain genomes for metagenomic binning, comparative biology and taxonomic classification.</title>
        <authorList>
            <person name="Goeker M."/>
        </authorList>
    </citation>
    <scope>NUCLEOTIDE SEQUENCE [LARGE SCALE GENOMIC DNA]</scope>
    <source>
        <strain evidence="3 4">DSM 25350</strain>
    </source>
</reference>
<proteinExistence type="inferred from homology"/>
<evidence type="ECO:0000313" key="3">
    <source>
        <dbReference type="EMBL" id="PWK53932.1"/>
    </source>
</evidence>
<dbReference type="Gene3D" id="3.40.50.720">
    <property type="entry name" value="NAD(P)-binding Rossmann-like Domain"/>
    <property type="match status" value="1"/>
</dbReference>
<dbReference type="EMBL" id="QGGU01000002">
    <property type="protein sequence ID" value="PWK53932.1"/>
    <property type="molecule type" value="Genomic_DNA"/>
</dbReference>
<dbReference type="Proteomes" id="UP000245790">
    <property type="component" value="Unassembled WGS sequence"/>
</dbReference>
<dbReference type="GO" id="GO:0016491">
    <property type="term" value="F:oxidoreductase activity"/>
    <property type="evidence" value="ECO:0007669"/>
    <property type="project" value="UniProtKB-KW"/>
</dbReference>
<dbReference type="RefSeq" id="WP_109762045.1">
    <property type="nucleotide sequence ID" value="NZ_QGGU01000002.1"/>
</dbReference>
<keyword evidence="2" id="KW-0560">Oxidoreductase</keyword>
<organism evidence="3 4">
    <name type="scientific">Pleionea mediterranea</name>
    <dbReference type="NCBI Taxonomy" id="523701"/>
    <lineage>
        <taxon>Bacteria</taxon>
        <taxon>Pseudomonadati</taxon>
        <taxon>Pseudomonadota</taxon>
        <taxon>Gammaproteobacteria</taxon>
        <taxon>Oceanospirillales</taxon>
        <taxon>Pleioneaceae</taxon>
        <taxon>Pleionea</taxon>
    </lineage>
</organism>
<gene>
    <name evidence="3" type="ORF">C8D97_102324</name>
</gene>
<dbReference type="AlphaFoldDB" id="A0A316FZW8"/>
<accession>A0A316FZW8</accession>
<dbReference type="PRINTS" id="PR00081">
    <property type="entry name" value="GDHRDH"/>
</dbReference>
<protein>
    <submittedName>
        <fullName evidence="3">NAD(P)-dependent dehydrogenase (Short-subunit alcohol dehydrogenase family)</fullName>
    </submittedName>
</protein>
<comment type="similarity">
    <text evidence="1">Belongs to the short-chain dehydrogenases/reductases (SDR) family.</text>
</comment>
<dbReference type="InterPro" id="IPR036291">
    <property type="entry name" value="NAD(P)-bd_dom_sf"/>
</dbReference>
<sequence>MTKTALITGGAIRIGQALAATCASLGYRLVIHYNASEPSAQAFSESLKKQQIDHCLLRCDLSRPSEVTQLFDRIPDPFKPIDLLINSAAIFPEQDSLADFNNNWSSVMGINSYAPIELMRQFSEQFDGSDKNSETSTEKHHVDKQIINIIDARVRHNQQDRLVYRWSKTLLQQATKDLALSLAPNIRVNGIAPGAILPPPGKSDDHLKRLESRIPLQSTGELLHITRALTYLIEQPFVTGEILSVDGGEFL</sequence>
<evidence type="ECO:0000256" key="1">
    <source>
        <dbReference type="ARBA" id="ARBA00006484"/>
    </source>
</evidence>
<dbReference type="OrthoDB" id="9793499at2"/>
<evidence type="ECO:0000313" key="4">
    <source>
        <dbReference type="Proteomes" id="UP000245790"/>
    </source>
</evidence>
<dbReference type="InterPro" id="IPR002347">
    <property type="entry name" value="SDR_fam"/>
</dbReference>
<comment type="caution">
    <text evidence="3">The sequence shown here is derived from an EMBL/GenBank/DDBJ whole genome shotgun (WGS) entry which is preliminary data.</text>
</comment>
<dbReference type="PANTHER" id="PTHR43639">
    <property type="entry name" value="OXIDOREDUCTASE, SHORT-CHAIN DEHYDROGENASE/REDUCTASE FAMILY (AFU_ORTHOLOGUE AFUA_5G02870)"/>
    <property type="match status" value="1"/>
</dbReference>